<accession>A0A7S3LME4</accession>
<dbReference type="AlphaFoldDB" id="A0A7S3LME4"/>
<sequence>MAGQTKSKKKQTLKREYGEVDVDDGTCKQVTVKREPEPVDEDEIMSNRCAKKVKVEADQNVEGLHACFDYEEVEKVMRKEKNYYRGINGKPSGYDLLKERAKKCKYSYKDLETFLAAIELLNRQSCALNSRRPLWADSLNKPEGWVVHDWRTLVQWEVRTVGNRHRKPCAQCGEEFVSGDYVKDVAFGEFSSPKLCIGCMGRNLKAKYGTNKKNILAELYLWRGKQGCSSYRSKEKDTFGHLTEYKLHCVKCLSYVIPKEDVDRPRAEYFQHDYDCEI</sequence>
<name>A0A7S3LME4_9STRA</name>
<evidence type="ECO:0000313" key="1">
    <source>
        <dbReference type="EMBL" id="CAE0435966.1"/>
    </source>
</evidence>
<protein>
    <submittedName>
        <fullName evidence="1">Uncharacterized protein</fullName>
    </submittedName>
</protein>
<organism evidence="1">
    <name type="scientific">Aplanochytrium stocchinoi</name>
    <dbReference type="NCBI Taxonomy" id="215587"/>
    <lineage>
        <taxon>Eukaryota</taxon>
        <taxon>Sar</taxon>
        <taxon>Stramenopiles</taxon>
        <taxon>Bigyra</taxon>
        <taxon>Labyrinthulomycetes</taxon>
        <taxon>Thraustochytrida</taxon>
        <taxon>Thraustochytriidae</taxon>
        <taxon>Aplanochytrium</taxon>
    </lineage>
</organism>
<gene>
    <name evidence="1" type="ORF">ASTO00021_LOCUS6238</name>
</gene>
<proteinExistence type="predicted"/>
<dbReference type="EMBL" id="HBIN01008416">
    <property type="protein sequence ID" value="CAE0435966.1"/>
    <property type="molecule type" value="Transcribed_RNA"/>
</dbReference>
<reference evidence="1" key="1">
    <citation type="submission" date="2021-01" db="EMBL/GenBank/DDBJ databases">
        <authorList>
            <person name="Corre E."/>
            <person name="Pelletier E."/>
            <person name="Niang G."/>
            <person name="Scheremetjew M."/>
            <person name="Finn R."/>
            <person name="Kale V."/>
            <person name="Holt S."/>
            <person name="Cochrane G."/>
            <person name="Meng A."/>
            <person name="Brown T."/>
            <person name="Cohen L."/>
        </authorList>
    </citation>
    <scope>NUCLEOTIDE SEQUENCE</scope>
    <source>
        <strain evidence="1">GSBS06</strain>
    </source>
</reference>